<accession>A0A383CL17</accession>
<keyword evidence="1" id="KW-1133">Transmembrane helix</keyword>
<keyword evidence="1" id="KW-0812">Transmembrane</keyword>
<organism evidence="2">
    <name type="scientific">marine metagenome</name>
    <dbReference type="NCBI Taxonomy" id="408172"/>
    <lineage>
        <taxon>unclassified sequences</taxon>
        <taxon>metagenomes</taxon>
        <taxon>ecological metagenomes</taxon>
    </lineage>
</organism>
<feature type="non-terminal residue" evidence="2">
    <location>
        <position position="160"/>
    </location>
</feature>
<evidence type="ECO:0008006" key="3">
    <source>
        <dbReference type="Google" id="ProtNLM"/>
    </source>
</evidence>
<feature type="transmembrane region" description="Helical" evidence="1">
    <location>
        <begin position="115"/>
        <end position="133"/>
    </location>
</feature>
<sequence>MAKKSKRVGHEVVSAPAAQATVPLWGRRFFPAVFFLLLSLIYFYEFPLSDQIIYGTDVGTDYHEGANLSVWEKIQTVSQPMWNPKMGGFPQSEEIRPQYFPTYPIYFFTVFQRYIGWRYILTMFIAGLGMYTYLRQVNIGQWAALWAGVAFMSAPTFLAF</sequence>
<proteinExistence type="predicted"/>
<evidence type="ECO:0000313" key="2">
    <source>
        <dbReference type="EMBL" id="SVE33096.1"/>
    </source>
</evidence>
<reference evidence="2" key="1">
    <citation type="submission" date="2018-05" db="EMBL/GenBank/DDBJ databases">
        <authorList>
            <person name="Lanie J.A."/>
            <person name="Ng W.-L."/>
            <person name="Kazmierczak K.M."/>
            <person name="Andrzejewski T.M."/>
            <person name="Davidsen T.M."/>
            <person name="Wayne K.J."/>
            <person name="Tettelin H."/>
            <person name="Glass J.I."/>
            <person name="Rusch D."/>
            <person name="Podicherti R."/>
            <person name="Tsui H.-C.T."/>
            <person name="Winkler M.E."/>
        </authorList>
    </citation>
    <scope>NUCLEOTIDE SEQUENCE</scope>
</reference>
<evidence type="ECO:0000256" key="1">
    <source>
        <dbReference type="SAM" id="Phobius"/>
    </source>
</evidence>
<name>A0A383CL17_9ZZZZ</name>
<feature type="transmembrane region" description="Helical" evidence="1">
    <location>
        <begin position="139"/>
        <end position="159"/>
    </location>
</feature>
<protein>
    <recommendedName>
        <fullName evidence="3">Glycosyltransferase RgtA/B/C/D-like domain-containing protein</fullName>
    </recommendedName>
</protein>
<dbReference type="AlphaFoldDB" id="A0A383CL17"/>
<feature type="transmembrane region" description="Helical" evidence="1">
    <location>
        <begin position="29"/>
        <end position="46"/>
    </location>
</feature>
<gene>
    <name evidence="2" type="ORF">METZ01_LOCUS485950</name>
</gene>
<dbReference type="EMBL" id="UINC01209883">
    <property type="protein sequence ID" value="SVE33096.1"/>
    <property type="molecule type" value="Genomic_DNA"/>
</dbReference>
<keyword evidence="1" id="KW-0472">Membrane</keyword>